<gene>
    <name evidence="4" type="primary">LGR6</name>
</gene>
<feature type="chain" id="PRO_5007737096" evidence="3">
    <location>
        <begin position="28"/>
        <end position="617"/>
    </location>
</feature>
<dbReference type="Gene3D" id="3.80.10.10">
    <property type="entry name" value="Ribonuclease Inhibitor"/>
    <property type="match status" value="2"/>
</dbReference>
<dbReference type="InterPro" id="IPR003591">
    <property type="entry name" value="Leu-rich_rpt_typical-subtyp"/>
</dbReference>
<dbReference type="AlphaFoldDB" id="W8B7S9"/>
<organism evidence="4">
    <name type="scientific">Ceratitis capitata</name>
    <name type="common">Mediterranean fruit fly</name>
    <name type="synonym">Tephritis capitata</name>
    <dbReference type="NCBI Taxonomy" id="7213"/>
    <lineage>
        <taxon>Eukaryota</taxon>
        <taxon>Metazoa</taxon>
        <taxon>Ecdysozoa</taxon>
        <taxon>Arthropoda</taxon>
        <taxon>Hexapoda</taxon>
        <taxon>Insecta</taxon>
        <taxon>Pterygota</taxon>
        <taxon>Neoptera</taxon>
        <taxon>Endopterygota</taxon>
        <taxon>Diptera</taxon>
        <taxon>Brachycera</taxon>
        <taxon>Muscomorpha</taxon>
        <taxon>Tephritoidea</taxon>
        <taxon>Tephritidae</taxon>
        <taxon>Ceratitis</taxon>
        <taxon>Ceratitis</taxon>
    </lineage>
</organism>
<evidence type="ECO:0000256" key="1">
    <source>
        <dbReference type="ARBA" id="ARBA00022614"/>
    </source>
</evidence>
<keyword evidence="1" id="KW-0433">Leucine-rich repeat</keyword>
<proteinExistence type="evidence at transcript level"/>
<name>W8B7S9_CERCA</name>
<reference evidence="4" key="1">
    <citation type="submission" date="2013-07" db="EMBL/GenBank/DDBJ databases">
        <authorList>
            <person name="Geib S."/>
        </authorList>
    </citation>
    <scope>NUCLEOTIDE SEQUENCE</scope>
</reference>
<evidence type="ECO:0000256" key="3">
    <source>
        <dbReference type="SAM" id="SignalP"/>
    </source>
</evidence>
<keyword evidence="4" id="KW-0675">Receptor</keyword>
<evidence type="ECO:0000256" key="2">
    <source>
        <dbReference type="ARBA" id="ARBA00022737"/>
    </source>
</evidence>
<protein>
    <submittedName>
        <fullName evidence="4">Leucine-rich repeat-containing G-protein coupled receptor 6</fullName>
    </submittedName>
</protein>
<dbReference type="PANTHER" id="PTHR45712">
    <property type="entry name" value="AGAP008170-PA"/>
    <property type="match status" value="1"/>
</dbReference>
<dbReference type="SUPFAM" id="SSF52058">
    <property type="entry name" value="L domain-like"/>
    <property type="match status" value="1"/>
</dbReference>
<accession>W8B7S9</accession>
<dbReference type="SMART" id="SM00364">
    <property type="entry name" value="LRR_BAC"/>
    <property type="match status" value="4"/>
</dbReference>
<keyword evidence="2" id="KW-0677">Repeat</keyword>
<feature type="signal peptide" evidence="3">
    <location>
        <begin position="1"/>
        <end position="27"/>
    </location>
</feature>
<evidence type="ECO:0000313" key="4">
    <source>
        <dbReference type="EMBL" id="JAB94652.1"/>
    </source>
</evidence>
<dbReference type="InterPro" id="IPR032675">
    <property type="entry name" value="LRR_dom_sf"/>
</dbReference>
<dbReference type="SMART" id="SM00369">
    <property type="entry name" value="LRR_TYP"/>
    <property type="match status" value="7"/>
</dbReference>
<dbReference type="InterPro" id="IPR001611">
    <property type="entry name" value="Leu-rich_rpt"/>
</dbReference>
<dbReference type="OrthoDB" id="676979at2759"/>
<dbReference type="InterPro" id="IPR050333">
    <property type="entry name" value="SLRP"/>
</dbReference>
<dbReference type="Pfam" id="PF13855">
    <property type="entry name" value="LRR_8"/>
    <property type="match status" value="2"/>
</dbReference>
<dbReference type="PANTHER" id="PTHR45712:SF22">
    <property type="entry name" value="INSULIN-LIKE GROWTH FACTOR-BINDING PROTEIN COMPLEX ACID LABILE SUBUNIT"/>
    <property type="match status" value="1"/>
</dbReference>
<dbReference type="PROSITE" id="PS51450">
    <property type="entry name" value="LRR"/>
    <property type="match status" value="3"/>
</dbReference>
<keyword evidence="3" id="KW-0732">Signal</keyword>
<sequence length="617" mass="70736">MLAKRKFANSLLFIFALCLLAPRTVHSAEAYDDDTEDSSTVEESVELSLLSAEVIDGIRENTAETTTTTATSTMNLETTTTTTQLANDVEKRNDYEDIRPQLRYIKTLDDNCLEGFCYNFHYGDLNEVAFFDVKTEVRINKDETTYDIVNARNYDTLVFENSTFARFPLHLFYAVSVKELDVRNCSIKAVTWECFLMAQGLRILLLSNNRLESIEPGTFDFANDLQYLFLDSNRLSNLQRESFKGLTQLRYLEMSRNQLTELPNGLFDTLTALEELRLDDNRLRKLTNKIFPNNLNLLILSAGANRLEEIEDHTFRRQDKLIILDVTNNPELRTLVLLLQLQNLAASNCALTRVNIYGYVRNVDLSNNRITELYFAQPDVLTTLSLRNNSLEQIASLSRATNLQVLELCDNPNMSTLPSPWLANSLTRLNLGNTGLKQLPVEAIAEQTQLIYLNVSHNHLREINPQNFKYLENLTRFDIRGNDWNCYNLNVLMDMLLKPHAIIYGNDDMDAEFPGEYINGIACMYRIENWSVDDSAAAAGSDQQTMESMGNTVFRLAQLQKQPQEEVESLRRELKAIVSIYEQKFDRAFQLIEDLNARLRAFENLNATLFQHVTITV</sequence>
<dbReference type="EMBL" id="GAMC01011903">
    <property type="protein sequence ID" value="JAB94652.1"/>
    <property type="molecule type" value="mRNA"/>
</dbReference>
<reference evidence="4" key="2">
    <citation type="journal article" date="2014" name="BMC Genomics">
        <title>A genomic perspective to assessing quality of mass-reared SIT flies used in Mediterranean fruit fly (Ceratitis capitata) eradication in California.</title>
        <authorList>
            <person name="Calla B."/>
            <person name="Hall B."/>
            <person name="Hou S."/>
            <person name="Geib S.M."/>
        </authorList>
    </citation>
    <scope>NUCLEOTIDE SEQUENCE</scope>
</reference>
<dbReference type="EMBL" id="GAMC01011902">
    <property type="protein sequence ID" value="JAB94653.1"/>
    <property type="molecule type" value="mRNA"/>
</dbReference>